<feature type="compositionally biased region" description="Polar residues" evidence="2">
    <location>
        <begin position="1"/>
        <end position="12"/>
    </location>
</feature>
<sequence>MSSDVESNGQQSPDPPAESAQLPSVRSSGSSNAPPYELDNTTRLLLEENEGMIFQINKLTHDLSEARAKIAALRAAHVERGRELDIMREKLGDATVSVTDASGKVVNFKKECDRLTADNERLVSEYQRVCMELEKKTDDIRRDAGAQHNKATQRIMDLQVEQFNHEMAALVPTVEHIVNSLKRCVVAGDVGNERMLECAQKELHTMCRVVDSVRRLSVGEESRLQEVLAQVRKGERLGVPGDLAIVIRWMIAQAFEAGLQSAGGNLRALVTALGGSKEKDAVADVASGVNVRRMFRMLGK</sequence>
<gene>
    <name evidence="3" type="ORF">TCIL3000_11_13620</name>
</gene>
<feature type="region of interest" description="Disordered" evidence="2">
    <location>
        <begin position="1"/>
        <end position="37"/>
    </location>
</feature>
<protein>
    <submittedName>
        <fullName evidence="3">Uncharacterized protein TCIL3000_11_13620</fullName>
    </submittedName>
</protein>
<keyword evidence="1" id="KW-0175">Coiled coil</keyword>
<evidence type="ECO:0000313" key="3">
    <source>
        <dbReference type="EMBL" id="CCC95856.1"/>
    </source>
</evidence>
<accession>G0V2I4</accession>
<feature type="coiled-coil region" evidence="1">
    <location>
        <begin position="105"/>
        <end position="143"/>
    </location>
</feature>
<evidence type="ECO:0000256" key="2">
    <source>
        <dbReference type="SAM" id="MobiDB-lite"/>
    </source>
</evidence>
<dbReference type="EMBL" id="HE575324">
    <property type="protein sequence ID" value="CCC95856.1"/>
    <property type="molecule type" value="Genomic_DNA"/>
</dbReference>
<dbReference type="AlphaFoldDB" id="G0V2I4"/>
<dbReference type="Gene3D" id="1.20.5.170">
    <property type="match status" value="1"/>
</dbReference>
<evidence type="ECO:0000256" key="1">
    <source>
        <dbReference type="SAM" id="Coils"/>
    </source>
</evidence>
<feature type="compositionally biased region" description="Polar residues" evidence="2">
    <location>
        <begin position="21"/>
        <end position="37"/>
    </location>
</feature>
<reference evidence="3" key="1">
    <citation type="journal article" date="2012" name="Proc. Natl. Acad. Sci. U.S.A.">
        <title>Antigenic diversity is generated by distinct evolutionary mechanisms in African trypanosome species.</title>
        <authorList>
            <person name="Jackson A.P."/>
            <person name="Berry A."/>
            <person name="Aslett M."/>
            <person name="Allison H.C."/>
            <person name="Burton P."/>
            <person name="Vavrova-Anderson J."/>
            <person name="Brown R."/>
            <person name="Browne H."/>
            <person name="Corton N."/>
            <person name="Hauser H."/>
            <person name="Gamble J."/>
            <person name="Gilderthorp R."/>
            <person name="Marcello L."/>
            <person name="McQuillan J."/>
            <person name="Otto T.D."/>
            <person name="Quail M.A."/>
            <person name="Sanders M.J."/>
            <person name="van Tonder A."/>
            <person name="Ginger M.L."/>
            <person name="Field M.C."/>
            <person name="Barry J.D."/>
            <person name="Hertz-Fowler C."/>
            <person name="Berriman M."/>
        </authorList>
    </citation>
    <scope>NUCLEOTIDE SEQUENCE</scope>
    <source>
        <strain evidence="3">IL3000</strain>
    </source>
</reference>
<organism evidence="3">
    <name type="scientific">Trypanosoma congolense (strain IL3000)</name>
    <dbReference type="NCBI Taxonomy" id="1068625"/>
    <lineage>
        <taxon>Eukaryota</taxon>
        <taxon>Discoba</taxon>
        <taxon>Euglenozoa</taxon>
        <taxon>Kinetoplastea</taxon>
        <taxon>Metakinetoplastina</taxon>
        <taxon>Trypanosomatida</taxon>
        <taxon>Trypanosomatidae</taxon>
        <taxon>Trypanosoma</taxon>
        <taxon>Nannomonas</taxon>
    </lineage>
</organism>
<proteinExistence type="predicted"/>
<dbReference type="VEuPathDB" id="TriTrypDB:TcIL3000.11.13620"/>
<name>G0V2I4_TRYCI</name>